<dbReference type="EMBL" id="CP042375">
    <property type="protein sequence ID" value="QEA34162.1"/>
    <property type="molecule type" value="Genomic_DNA"/>
</dbReference>
<evidence type="ECO:0000313" key="2">
    <source>
        <dbReference type="EMBL" id="QEA34162.1"/>
    </source>
</evidence>
<keyword evidence="1" id="KW-1133">Transmembrane helix</keyword>
<keyword evidence="2" id="KW-0614">Plasmid</keyword>
<keyword evidence="1" id="KW-0472">Membrane</keyword>
<feature type="transmembrane region" description="Helical" evidence="1">
    <location>
        <begin position="31"/>
        <end position="52"/>
    </location>
</feature>
<feature type="transmembrane region" description="Helical" evidence="1">
    <location>
        <begin position="72"/>
        <end position="89"/>
    </location>
</feature>
<sequence>MVSMAEVYNYQKALKQDIVIRKISGDMSLPVGISLKPFVIFIVSFLAVYLLFHDPLKAFYRVNSGLGKLVYVGVYIGIPIGLVTLANRLKPDGLGLVQYGVSISAFGIKKILSRTVYYHDCVLPTGYFEASYMADTVVLVEREEMMGKNH</sequence>
<protein>
    <submittedName>
        <fullName evidence="2">Conjugal transfer protein</fullName>
    </submittedName>
</protein>
<organism evidence="2 3">
    <name type="scientific">Leuconostoc carnosum</name>
    <dbReference type="NCBI Taxonomy" id="1252"/>
    <lineage>
        <taxon>Bacteria</taxon>
        <taxon>Bacillati</taxon>
        <taxon>Bacillota</taxon>
        <taxon>Bacilli</taxon>
        <taxon>Lactobacillales</taxon>
        <taxon>Lactobacillaceae</taxon>
        <taxon>Leuconostoc</taxon>
    </lineage>
</organism>
<dbReference type="Pfam" id="PF12648">
    <property type="entry name" value="TcpE"/>
    <property type="match status" value="1"/>
</dbReference>
<evidence type="ECO:0000256" key="1">
    <source>
        <dbReference type="SAM" id="Phobius"/>
    </source>
</evidence>
<geneLocation type="plasmid" evidence="2 3">
    <name>unnamed1</name>
</geneLocation>
<keyword evidence="1" id="KW-0812">Transmembrane</keyword>
<dbReference type="AlphaFoldDB" id="A0AAE6IL37"/>
<reference evidence="2 3" key="1">
    <citation type="submission" date="2019-06" db="EMBL/GenBank/DDBJ databases">
        <title>Genome analyses of bacteria isolated from kimchi.</title>
        <authorList>
            <person name="Lee S."/>
            <person name="Ahn S."/>
            <person name="Roh S."/>
        </authorList>
    </citation>
    <scope>NUCLEOTIDE SEQUENCE [LARGE SCALE GENOMIC DNA]</scope>
    <source>
        <strain evidence="2 3">CBA3620</strain>
        <plasmid evidence="2 3">unnamed1</plasmid>
    </source>
</reference>
<evidence type="ECO:0000313" key="3">
    <source>
        <dbReference type="Proteomes" id="UP000321332"/>
    </source>
</evidence>
<gene>
    <name evidence="2" type="ORF">FGL89_08185</name>
</gene>
<proteinExistence type="predicted"/>
<dbReference type="Proteomes" id="UP000321332">
    <property type="component" value="Plasmid unnamed1"/>
</dbReference>
<dbReference type="InterPro" id="IPR025608">
    <property type="entry name" value="TcpE"/>
</dbReference>
<name>A0AAE6IL37_LEUCA</name>
<accession>A0AAE6IL37</accession>